<dbReference type="Pfam" id="PF12773">
    <property type="entry name" value="DZR"/>
    <property type="match status" value="1"/>
</dbReference>
<evidence type="ECO:0000259" key="1">
    <source>
        <dbReference type="Pfam" id="PF12773"/>
    </source>
</evidence>
<dbReference type="EMBL" id="JACOPK010000005">
    <property type="protein sequence ID" value="MBC5695701.1"/>
    <property type="molecule type" value="Genomic_DNA"/>
</dbReference>
<dbReference type="Proteomes" id="UP000641741">
    <property type="component" value="Unassembled WGS sequence"/>
</dbReference>
<gene>
    <name evidence="2" type="ORF">H8S02_07050</name>
</gene>
<evidence type="ECO:0000313" key="2">
    <source>
        <dbReference type="EMBL" id="MBC5695701.1"/>
    </source>
</evidence>
<sequence>MKELYEAREQIEQAREQQEQYRAAQKASRRHWQGGGFGFSGAIKGAVMAGMLNAGSGLIHGVGDSFAAAGDWAQIAGTKRQVFQHVQKSGMLKEAFYLRCQRIFYEVLETVGYELHVEMPDYDEEKANATFKNAAAQHRKGQLSDEQYFDYLIKCVQLYPYKPSIYGELYRLHPEDDKELQSLSEYLHLREEYLKQRAAVIEAQLSYIADMPSDTIIAVQKKIQALDELAERYHAADDNDWLSEKNKAQAKLQELLRLKDEQERTALGVLLPTKEEADLVRMEWRQVSAVLDDYPYLSDIGAARKCAEALKEISVTHPLVREQVERVEDQVVILQAKQGSFQEEMTRQYRKIFGSAELGESLVNIDSEYDENSNAELDPESEKFINMICDMTVERMLLYSMTRQVLCLTDTMLHITTFENEQAHFVHFPLYGDRIEIEFPSSTMMELHTRTQRAQFSLEDLENVPQFKEMLQAFLREASICRLSPFSGALSCKRLLSRFAAELPQIDIERRERIAERMQLLKDAVLCSNPFPGQVQQVLPNPMSRWQTGEDVWQRMRSIAEQQEPPEIPTVLYRDAPEGAQKLTAFFTDRAVYRLDGDACERLALNEITEMTVHATLAEPYLQLSNTVVLPAEEIGPHHLGEFAQLVGNIVHVLLGGVIAEALCEPPQEEPALPASSVRFCPSCGEAVEEGARFCGSCGEPLFRYCASCGAENDISAMFCMECGEKMM</sequence>
<comment type="caution">
    <text evidence="2">The sequence shown here is derived from an EMBL/GenBank/DDBJ whole genome shotgun (WGS) entry which is preliminary data.</text>
</comment>
<protein>
    <submittedName>
        <fullName evidence="2">Zinc ribbon domain-containing protein</fullName>
    </submittedName>
</protein>
<organism evidence="2 3">
    <name type="scientific">Agathobaculum hominis</name>
    <dbReference type="NCBI Taxonomy" id="2763014"/>
    <lineage>
        <taxon>Bacteria</taxon>
        <taxon>Bacillati</taxon>
        <taxon>Bacillota</taxon>
        <taxon>Clostridia</taxon>
        <taxon>Eubacteriales</taxon>
        <taxon>Butyricicoccaceae</taxon>
        <taxon>Agathobaculum</taxon>
    </lineage>
</organism>
<dbReference type="InterPro" id="IPR025874">
    <property type="entry name" value="DZR"/>
</dbReference>
<feature type="domain" description="DZANK-type" evidence="1">
    <location>
        <begin position="681"/>
        <end position="724"/>
    </location>
</feature>
<reference evidence="2 3" key="1">
    <citation type="submission" date="2020-08" db="EMBL/GenBank/DDBJ databases">
        <title>Genome public.</title>
        <authorList>
            <person name="Liu C."/>
            <person name="Sun Q."/>
        </authorList>
    </citation>
    <scope>NUCLEOTIDE SEQUENCE [LARGE SCALE GENOMIC DNA]</scope>
    <source>
        <strain evidence="2 3">M2</strain>
    </source>
</reference>
<accession>A0ABR7GN32</accession>
<name>A0ABR7GN32_9FIRM</name>
<dbReference type="RefSeq" id="WP_186969917.1">
    <property type="nucleotide sequence ID" value="NZ_JACOPK010000005.1"/>
</dbReference>
<keyword evidence="3" id="KW-1185">Reference proteome</keyword>
<proteinExistence type="predicted"/>
<evidence type="ECO:0000313" key="3">
    <source>
        <dbReference type="Proteomes" id="UP000641741"/>
    </source>
</evidence>